<keyword evidence="3" id="KW-1185">Reference proteome</keyword>
<feature type="transmembrane region" description="Helical" evidence="1">
    <location>
        <begin position="102"/>
        <end position="122"/>
    </location>
</feature>
<protein>
    <submittedName>
        <fullName evidence="2">Uncharacterized protein</fullName>
    </submittedName>
</protein>
<dbReference type="AlphaFoldDB" id="A0A4U1BSK5"/>
<dbReference type="Proteomes" id="UP000305675">
    <property type="component" value="Unassembled WGS sequence"/>
</dbReference>
<name>A0A4U1BSK5_9GAMM</name>
<reference evidence="2 3" key="1">
    <citation type="submission" date="2019-04" db="EMBL/GenBank/DDBJ databases">
        <authorList>
            <person name="Hwang J.C."/>
        </authorList>
    </citation>
    <scope>NUCLEOTIDE SEQUENCE [LARGE SCALE GENOMIC DNA]</scope>
    <source>
        <strain evidence="2 3">IMCC35002</strain>
    </source>
</reference>
<feature type="transmembrane region" description="Helical" evidence="1">
    <location>
        <begin position="20"/>
        <end position="46"/>
    </location>
</feature>
<sequence length="139" mass="15011">MVQASAALRPLQCSYLATVVIYLGSWVWLPAAWLWAALLVWTGYAWYQQQGAAFKQAYLSLIQAVALHLGLQLAAFGSLMMTGKYNHGGLFSGNGAENFGNLLMFALLGAILALTATLWPGVRLVKSYRALMSAQAGEP</sequence>
<dbReference type="EMBL" id="SWCJ01000003">
    <property type="protein sequence ID" value="TKB56607.1"/>
    <property type="molecule type" value="Genomic_DNA"/>
</dbReference>
<evidence type="ECO:0000313" key="3">
    <source>
        <dbReference type="Proteomes" id="UP000305675"/>
    </source>
</evidence>
<keyword evidence="1" id="KW-1133">Transmembrane helix</keyword>
<dbReference type="RefSeq" id="WP_136862411.1">
    <property type="nucleotide sequence ID" value="NZ_SWCJ01000003.1"/>
</dbReference>
<evidence type="ECO:0000256" key="1">
    <source>
        <dbReference type="SAM" id="Phobius"/>
    </source>
</evidence>
<gene>
    <name evidence="2" type="ORF">FCL42_05590</name>
</gene>
<keyword evidence="1" id="KW-0472">Membrane</keyword>
<keyword evidence="1" id="KW-0812">Transmembrane</keyword>
<comment type="caution">
    <text evidence="2">The sequence shown here is derived from an EMBL/GenBank/DDBJ whole genome shotgun (WGS) entry which is preliminary data.</text>
</comment>
<accession>A0A4U1BSK5</accession>
<proteinExistence type="predicted"/>
<organism evidence="2 3">
    <name type="scientific">Ferrimonas aestuarii</name>
    <dbReference type="NCBI Taxonomy" id="2569539"/>
    <lineage>
        <taxon>Bacteria</taxon>
        <taxon>Pseudomonadati</taxon>
        <taxon>Pseudomonadota</taxon>
        <taxon>Gammaproteobacteria</taxon>
        <taxon>Alteromonadales</taxon>
        <taxon>Ferrimonadaceae</taxon>
        <taxon>Ferrimonas</taxon>
    </lineage>
</organism>
<feature type="transmembrane region" description="Helical" evidence="1">
    <location>
        <begin position="58"/>
        <end position="82"/>
    </location>
</feature>
<evidence type="ECO:0000313" key="2">
    <source>
        <dbReference type="EMBL" id="TKB56607.1"/>
    </source>
</evidence>